<dbReference type="Proteomes" id="UP000054279">
    <property type="component" value="Unassembled WGS sequence"/>
</dbReference>
<dbReference type="EMBL" id="KN837120">
    <property type="protein sequence ID" value="KIJ43905.1"/>
    <property type="molecule type" value="Genomic_DNA"/>
</dbReference>
<sequence>MPSFNDLPRRIIFYIFAIYAEEADEWLQNRNLPGTQQTLEAAVLTAGGVLSAVCQDWKNIVLGNIWKRWFWKTFRIQAVHSTTQKQLELLEKHHCVDVTIVIFLKVETCAAYYELFTQMLLPYNARISSLVIYASRKAVPTVAHRVARLSRYYDRLILRPYEPHSYTSLLNDSSYIRQPRCRASADFARDAYNVFWRSPPHIIISELHFDETPVYWACEFLEVMGRRLDVKRMVVNTFALALSGHHDFFRTIHLGCNRIPICEFGSSFGPVDSRKDLRGYNDIFAPFADRVIFQGQEFSTREPGKMLKRISRDDSWPKMFWKSFGRAVAMMKTNSHRSITKCTKTEY</sequence>
<dbReference type="AlphaFoldDB" id="A0A0C9VY67"/>
<name>A0A0C9VY67_SPHS4</name>
<dbReference type="HOGENOM" id="CLU_799669_0_0_1"/>
<protein>
    <submittedName>
        <fullName evidence="1">Uncharacterized protein</fullName>
    </submittedName>
</protein>
<reference evidence="1 2" key="1">
    <citation type="submission" date="2014-06" db="EMBL/GenBank/DDBJ databases">
        <title>Evolutionary Origins and Diversification of the Mycorrhizal Mutualists.</title>
        <authorList>
            <consortium name="DOE Joint Genome Institute"/>
            <consortium name="Mycorrhizal Genomics Consortium"/>
            <person name="Kohler A."/>
            <person name="Kuo A."/>
            <person name="Nagy L.G."/>
            <person name="Floudas D."/>
            <person name="Copeland A."/>
            <person name="Barry K.W."/>
            <person name="Cichocki N."/>
            <person name="Veneault-Fourrey C."/>
            <person name="LaButti K."/>
            <person name="Lindquist E.A."/>
            <person name="Lipzen A."/>
            <person name="Lundell T."/>
            <person name="Morin E."/>
            <person name="Murat C."/>
            <person name="Riley R."/>
            <person name="Ohm R."/>
            <person name="Sun H."/>
            <person name="Tunlid A."/>
            <person name="Henrissat B."/>
            <person name="Grigoriev I.V."/>
            <person name="Hibbett D.S."/>
            <person name="Martin F."/>
        </authorList>
    </citation>
    <scope>NUCLEOTIDE SEQUENCE [LARGE SCALE GENOMIC DNA]</scope>
    <source>
        <strain evidence="1 2">SS14</strain>
    </source>
</reference>
<evidence type="ECO:0000313" key="2">
    <source>
        <dbReference type="Proteomes" id="UP000054279"/>
    </source>
</evidence>
<evidence type="ECO:0000313" key="1">
    <source>
        <dbReference type="EMBL" id="KIJ43905.1"/>
    </source>
</evidence>
<organism evidence="1 2">
    <name type="scientific">Sphaerobolus stellatus (strain SS14)</name>
    <dbReference type="NCBI Taxonomy" id="990650"/>
    <lineage>
        <taxon>Eukaryota</taxon>
        <taxon>Fungi</taxon>
        <taxon>Dikarya</taxon>
        <taxon>Basidiomycota</taxon>
        <taxon>Agaricomycotina</taxon>
        <taxon>Agaricomycetes</taxon>
        <taxon>Phallomycetidae</taxon>
        <taxon>Geastrales</taxon>
        <taxon>Sphaerobolaceae</taxon>
        <taxon>Sphaerobolus</taxon>
    </lineage>
</organism>
<gene>
    <name evidence="1" type="ORF">M422DRAFT_252828</name>
</gene>
<accession>A0A0C9VY67</accession>
<keyword evidence="2" id="KW-1185">Reference proteome</keyword>
<proteinExistence type="predicted"/>